<dbReference type="InterPro" id="IPR016163">
    <property type="entry name" value="Ald_DH_C"/>
</dbReference>
<proteinExistence type="inferred from homology"/>
<dbReference type="Pfam" id="PF00171">
    <property type="entry name" value="Aldedh"/>
    <property type="match status" value="1"/>
</dbReference>
<dbReference type="AlphaFoldDB" id="A0A448WXQ4"/>
<name>A0A448WXQ4_9PLAT</name>
<comment type="caution">
    <text evidence="5">The sequence shown here is derived from an EMBL/GenBank/DDBJ whole genome shotgun (WGS) entry which is preliminary data.</text>
</comment>
<dbReference type="InterPro" id="IPR015590">
    <property type="entry name" value="Aldehyde_DH_dom"/>
</dbReference>
<comment type="catalytic activity">
    <reaction evidence="3">
        <text>3-oxopropanoate + NAD(+) + CoA + H2O = hydrogencarbonate + acetyl-CoA + NADH + H(+)</text>
        <dbReference type="Rhea" id="RHEA:76615"/>
        <dbReference type="ChEBI" id="CHEBI:15377"/>
        <dbReference type="ChEBI" id="CHEBI:15378"/>
        <dbReference type="ChEBI" id="CHEBI:17544"/>
        <dbReference type="ChEBI" id="CHEBI:33190"/>
        <dbReference type="ChEBI" id="CHEBI:57287"/>
        <dbReference type="ChEBI" id="CHEBI:57288"/>
        <dbReference type="ChEBI" id="CHEBI:57540"/>
        <dbReference type="ChEBI" id="CHEBI:57945"/>
        <dbReference type="EC" id="1.2.1.27"/>
    </reaction>
    <physiologicalReaction direction="left-to-right" evidence="3">
        <dbReference type="Rhea" id="RHEA:76616"/>
    </physiologicalReaction>
</comment>
<dbReference type="GO" id="GO:0006574">
    <property type="term" value="P:L-valine catabolic process"/>
    <property type="evidence" value="ECO:0007669"/>
    <property type="project" value="TreeGrafter"/>
</dbReference>
<accession>A0A448WXQ4</accession>
<comment type="catalytic activity">
    <reaction evidence="2">
        <text>2-methyl-3-oxopropanoate + NAD(+) + CoA + H2O = propanoyl-CoA + hydrogencarbonate + NADH + H(+)</text>
        <dbReference type="Rhea" id="RHEA:20804"/>
        <dbReference type="ChEBI" id="CHEBI:15377"/>
        <dbReference type="ChEBI" id="CHEBI:15378"/>
        <dbReference type="ChEBI" id="CHEBI:17544"/>
        <dbReference type="ChEBI" id="CHEBI:57287"/>
        <dbReference type="ChEBI" id="CHEBI:57392"/>
        <dbReference type="ChEBI" id="CHEBI:57540"/>
        <dbReference type="ChEBI" id="CHEBI:57700"/>
        <dbReference type="ChEBI" id="CHEBI:57945"/>
        <dbReference type="EC" id="1.2.1.27"/>
    </reaction>
    <physiologicalReaction direction="left-to-right" evidence="2">
        <dbReference type="Rhea" id="RHEA:20805"/>
    </physiologicalReaction>
</comment>
<dbReference type="InterPro" id="IPR016161">
    <property type="entry name" value="Ald_DH/histidinol_DH"/>
</dbReference>
<evidence type="ECO:0000256" key="1">
    <source>
        <dbReference type="ARBA" id="ARBA00009986"/>
    </source>
</evidence>
<dbReference type="GO" id="GO:0004491">
    <property type="term" value="F:methylmalonate-semialdehyde dehydrogenase (acylating, NAD) activity"/>
    <property type="evidence" value="ECO:0007669"/>
    <property type="project" value="UniProtKB-EC"/>
</dbReference>
<dbReference type="EMBL" id="CAAALY010058123">
    <property type="protein sequence ID" value="VEL22734.1"/>
    <property type="molecule type" value="Genomic_DNA"/>
</dbReference>
<gene>
    <name evidence="5" type="ORF">PXEA_LOCUS16174</name>
</gene>
<dbReference type="GO" id="GO:0005739">
    <property type="term" value="C:mitochondrion"/>
    <property type="evidence" value="ECO:0007669"/>
    <property type="project" value="TreeGrafter"/>
</dbReference>
<dbReference type="PANTHER" id="PTHR43866">
    <property type="entry name" value="MALONATE-SEMIALDEHYDE DEHYDROGENASE"/>
    <property type="match status" value="1"/>
</dbReference>
<feature type="domain" description="Aldehyde dehydrogenase" evidence="4">
    <location>
        <begin position="37"/>
        <end position="119"/>
    </location>
</feature>
<keyword evidence="6" id="KW-1185">Reference proteome</keyword>
<dbReference type="PANTHER" id="PTHR43866:SF3">
    <property type="entry name" value="METHYLMALONATE-SEMIALDEHYDE DEHYDROGENASE [ACYLATING], MITOCHONDRIAL"/>
    <property type="match status" value="1"/>
</dbReference>
<evidence type="ECO:0000313" key="6">
    <source>
        <dbReference type="Proteomes" id="UP000784294"/>
    </source>
</evidence>
<dbReference type="SUPFAM" id="SSF53720">
    <property type="entry name" value="ALDH-like"/>
    <property type="match status" value="1"/>
</dbReference>
<evidence type="ECO:0000256" key="2">
    <source>
        <dbReference type="ARBA" id="ARBA00047644"/>
    </source>
</evidence>
<dbReference type="Proteomes" id="UP000784294">
    <property type="component" value="Unassembled WGS sequence"/>
</dbReference>
<dbReference type="OrthoDB" id="310895at2759"/>
<evidence type="ECO:0000259" key="4">
    <source>
        <dbReference type="Pfam" id="PF00171"/>
    </source>
</evidence>
<evidence type="ECO:0000313" key="5">
    <source>
        <dbReference type="EMBL" id="VEL22734.1"/>
    </source>
</evidence>
<organism evidence="5 6">
    <name type="scientific">Protopolystoma xenopodis</name>
    <dbReference type="NCBI Taxonomy" id="117903"/>
    <lineage>
        <taxon>Eukaryota</taxon>
        <taxon>Metazoa</taxon>
        <taxon>Spiralia</taxon>
        <taxon>Lophotrochozoa</taxon>
        <taxon>Platyhelminthes</taxon>
        <taxon>Monogenea</taxon>
        <taxon>Polyopisthocotylea</taxon>
        <taxon>Polystomatidea</taxon>
        <taxon>Polystomatidae</taxon>
        <taxon>Protopolystoma</taxon>
    </lineage>
</organism>
<sequence length="166" mass="18209">MKRGLRHEPSKLATGQAFIPLCTRFSSCPSHNHTTHQGHEPGADLGPVISPAVLLRIHDFIESGVQEGAKLLLDGRGVSVPGYGAGNFIGPTILHGVRTDMRCYREEIFGPVLLCVEVNVHITSAAVDVHYCLIENNLQSTSTSNKVEGAHFVYLIYWSSRKPTYK</sequence>
<dbReference type="GO" id="GO:0006210">
    <property type="term" value="P:thymine catabolic process"/>
    <property type="evidence" value="ECO:0007669"/>
    <property type="project" value="TreeGrafter"/>
</dbReference>
<evidence type="ECO:0000256" key="3">
    <source>
        <dbReference type="ARBA" id="ARBA00048821"/>
    </source>
</evidence>
<comment type="similarity">
    <text evidence="1">Belongs to the aldehyde dehydrogenase family.</text>
</comment>
<dbReference type="Gene3D" id="3.40.309.10">
    <property type="entry name" value="Aldehyde Dehydrogenase, Chain A, domain 2"/>
    <property type="match status" value="1"/>
</dbReference>
<reference evidence="5" key="1">
    <citation type="submission" date="2018-11" db="EMBL/GenBank/DDBJ databases">
        <authorList>
            <consortium name="Pathogen Informatics"/>
        </authorList>
    </citation>
    <scope>NUCLEOTIDE SEQUENCE</scope>
</reference>
<dbReference type="InterPro" id="IPR010061">
    <property type="entry name" value="MeMal-semiAld_DH"/>
</dbReference>
<protein>
    <recommendedName>
        <fullName evidence="4">Aldehyde dehydrogenase domain-containing protein</fullName>
    </recommendedName>
</protein>